<reference evidence="1 2" key="1">
    <citation type="journal article" date="2013" name="Genome Announc.">
        <title>Draft Whole-Genome Sequence of Bacillus sonorensis Strain L12, a Source of Nonribosomal Lipopeptides.</title>
        <authorList>
            <person name="Adimpong D.B."/>
            <person name="Sorensen K.I."/>
            <person name="Nielsen D.S."/>
            <person name="Thorsen L."/>
            <person name="Rasmussen T.B."/>
            <person name="Derkx P.M."/>
            <person name="Jespersen L."/>
        </authorList>
    </citation>
    <scope>NUCLEOTIDE SEQUENCE [LARGE SCALE GENOMIC DNA]</scope>
    <source>
        <strain evidence="1 2">L12</strain>
    </source>
</reference>
<sequence>MLRRKADRKMSRRKQFFSKNACALKRIRFSRKGVYGLIKKDAKLRSSIYHGVFHFSSPSVILLPDDKRAGE</sequence>
<dbReference type="AlphaFoldDB" id="M5P6U3"/>
<protein>
    <submittedName>
        <fullName evidence="1">Uncharacterized protein</fullName>
    </submittedName>
</protein>
<evidence type="ECO:0000313" key="2">
    <source>
        <dbReference type="Proteomes" id="UP000011907"/>
    </source>
</evidence>
<gene>
    <name evidence="1" type="ORF">BSONL12_09162</name>
</gene>
<proteinExistence type="predicted"/>
<accession>M5P6U3</accession>
<dbReference type="Proteomes" id="UP000011907">
    <property type="component" value="Unassembled WGS sequence"/>
</dbReference>
<dbReference type="STRING" id="1274524.BSONL12_09162"/>
<dbReference type="EMBL" id="AOFM01000006">
    <property type="protein sequence ID" value="EME75144.1"/>
    <property type="molecule type" value="Genomic_DNA"/>
</dbReference>
<evidence type="ECO:0000313" key="1">
    <source>
        <dbReference type="EMBL" id="EME75144.1"/>
    </source>
</evidence>
<comment type="caution">
    <text evidence="1">The sequence shown here is derived from an EMBL/GenBank/DDBJ whole genome shotgun (WGS) entry which is preliminary data.</text>
</comment>
<organism evidence="1 2">
    <name type="scientific">Bacillus sonorensis L12</name>
    <dbReference type="NCBI Taxonomy" id="1274524"/>
    <lineage>
        <taxon>Bacteria</taxon>
        <taxon>Bacillati</taxon>
        <taxon>Bacillota</taxon>
        <taxon>Bacilli</taxon>
        <taxon>Bacillales</taxon>
        <taxon>Bacillaceae</taxon>
        <taxon>Bacillus</taxon>
    </lineage>
</organism>
<name>M5P6U3_9BACI</name>